<evidence type="ECO:0000256" key="3">
    <source>
        <dbReference type="ARBA" id="ARBA00022801"/>
    </source>
</evidence>
<sequence>ITWYLSWSPCVNCCRKILKFLKQHSYVNIKIYVARLYYIDDDEIRQNLKNLVSLVDVTIAVMDIE</sequence>
<dbReference type="Pfam" id="PF18775">
    <property type="entry name" value="APOBEC4"/>
    <property type="match status" value="1"/>
</dbReference>
<dbReference type="GO" id="GO:0003723">
    <property type="term" value="F:RNA binding"/>
    <property type="evidence" value="ECO:0007669"/>
    <property type="project" value="TreeGrafter"/>
</dbReference>
<feature type="domain" description="CMP/dCMP-type deaminase" evidence="4">
    <location>
        <begin position="1"/>
        <end position="51"/>
    </location>
</feature>
<accession>A0A091RWG2</accession>
<dbReference type="GO" id="GO:0005737">
    <property type="term" value="C:cytoplasm"/>
    <property type="evidence" value="ECO:0007669"/>
    <property type="project" value="TreeGrafter"/>
</dbReference>
<evidence type="ECO:0000313" key="5">
    <source>
        <dbReference type="EMBL" id="KFQ46116.1"/>
    </source>
</evidence>
<dbReference type="Gene3D" id="3.40.140.10">
    <property type="entry name" value="Cytidine Deaminase, domain 2"/>
    <property type="match status" value="1"/>
</dbReference>
<feature type="non-terminal residue" evidence="5">
    <location>
        <position position="65"/>
    </location>
</feature>
<evidence type="ECO:0000256" key="1">
    <source>
        <dbReference type="ARBA" id="ARBA00001947"/>
    </source>
</evidence>
<dbReference type="GO" id="GO:0004126">
    <property type="term" value="F:cytidine deaminase activity"/>
    <property type="evidence" value="ECO:0007669"/>
    <property type="project" value="TreeGrafter"/>
</dbReference>
<dbReference type="PANTHER" id="PTHR13857">
    <property type="entry name" value="MRNA EDITING ENZYME"/>
    <property type="match status" value="1"/>
</dbReference>
<evidence type="ECO:0000256" key="2">
    <source>
        <dbReference type="ARBA" id="ARBA00022723"/>
    </source>
</evidence>
<feature type="non-terminal residue" evidence="5">
    <location>
        <position position="1"/>
    </location>
</feature>
<keyword evidence="6" id="KW-1185">Reference proteome</keyword>
<gene>
    <name evidence="5" type="ORF">N333_10788</name>
</gene>
<comment type="cofactor">
    <cofactor evidence="1">
        <name>Zn(2+)</name>
        <dbReference type="ChEBI" id="CHEBI:29105"/>
    </cofactor>
</comment>
<name>A0A091RWG2_NESNO</name>
<dbReference type="PROSITE" id="PS51747">
    <property type="entry name" value="CYT_DCMP_DEAMINASES_2"/>
    <property type="match status" value="1"/>
</dbReference>
<dbReference type="GO" id="GO:0016554">
    <property type="term" value="P:cytidine to uridine editing"/>
    <property type="evidence" value="ECO:0007669"/>
    <property type="project" value="TreeGrafter"/>
</dbReference>
<dbReference type="Proteomes" id="UP000053840">
    <property type="component" value="Unassembled WGS sequence"/>
</dbReference>
<protein>
    <submittedName>
        <fullName evidence="5">C-&gt;U-editing enzyme APOBEC-1</fullName>
    </submittedName>
</protein>
<proteinExistence type="predicted"/>
<evidence type="ECO:0000259" key="4">
    <source>
        <dbReference type="PROSITE" id="PS51747"/>
    </source>
</evidence>
<dbReference type="GO" id="GO:0005634">
    <property type="term" value="C:nucleus"/>
    <property type="evidence" value="ECO:0007669"/>
    <property type="project" value="TreeGrafter"/>
</dbReference>
<evidence type="ECO:0000313" key="6">
    <source>
        <dbReference type="Proteomes" id="UP000053840"/>
    </source>
</evidence>
<dbReference type="InterPro" id="IPR050610">
    <property type="entry name" value="APOBEC_Cyt_Deaminase"/>
</dbReference>
<organism evidence="5 6">
    <name type="scientific">Nestor notabilis</name>
    <name type="common">Kea</name>
    <dbReference type="NCBI Taxonomy" id="176057"/>
    <lineage>
        <taxon>Eukaryota</taxon>
        <taxon>Metazoa</taxon>
        <taxon>Chordata</taxon>
        <taxon>Craniata</taxon>
        <taxon>Vertebrata</taxon>
        <taxon>Euteleostomi</taxon>
        <taxon>Archelosauria</taxon>
        <taxon>Archosauria</taxon>
        <taxon>Dinosauria</taxon>
        <taxon>Saurischia</taxon>
        <taxon>Theropoda</taxon>
        <taxon>Coelurosauria</taxon>
        <taxon>Aves</taxon>
        <taxon>Neognathae</taxon>
        <taxon>Neoaves</taxon>
        <taxon>Telluraves</taxon>
        <taxon>Australaves</taxon>
        <taxon>Psittaciformes</taxon>
        <taxon>Psittacidae</taxon>
        <taxon>Nestor</taxon>
    </lineage>
</organism>
<dbReference type="InterPro" id="IPR002125">
    <property type="entry name" value="CMP_dCMP_dom"/>
</dbReference>
<keyword evidence="2" id="KW-0479">Metal-binding</keyword>
<dbReference type="GO" id="GO:0046872">
    <property type="term" value="F:metal ion binding"/>
    <property type="evidence" value="ECO:0007669"/>
    <property type="project" value="UniProtKB-KW"/>
</dbReference>
<keyword evidence="3" id="KW-0378">Hydrolase</keyword>
<dbReference type="AlphaFoldDB" id="A0A091RWG2"/>
<reference evidence="5 6" key="1">
    <citation type="submission" date="2014-04" db="EMBL/GenBank/DDBJ databases">
        <title>Genome evolution of avian class.</title>
        <authorList>
            <person name="Zhang G."/>
            <person name="Li C."/>
        </authorList>
    </citation>
    <scope>NUCLEOTIDE SEQUENCE [LARGE SCALE GENOMIC DNA]</scope>
    <source>
        <strain evidence="5">BGI_N333</strain>
    </source>
</reference>
<dbReference type="EMBL" id="KK933510">
    <property type="protein sequence ID" value="KFQ46116.1"/>
    <property type="molecule type" value="Genomic_DNA"/>
</dbReference>